<dbReference type="OrthoDB" id="2447950at2759"/>
<dbReference type="InterPro" id="IPR015797">
    <property type="entry name" value="NUDIX_hydrolase-like_dom_sf"/>
</dbReference>
<dbReference type="InterPro" id="IPR020084">
    <property type="entry name" value="NUDIX_hydrolase_CS"/>
</dbReference>
<reference evidence="3 4" key="1">
    <citation type="submission" date="2018-06" db="EMBL/GenBank/DDBJ databases">
        <title>Comparative genomics reveals the genomic features of Rhizophagus irregularis, R. cerebriforme, R. diaphanum and Gigaspora rosea, and their symbiotic lifestyle signature.</title>
        <authorList>
            <person name="Morin E."/>
            <person name="San Clemente H."/>
            <person name="Chen E.C.H."/>
            <person name="De La Providencia I."/>
            <person name="Hainaut M."/>
            <person name="Kuo A."/>
            <person name="Kohler A."/>
            <person name="Murat C."/>
            <person name="Tang N."/>
            <person name="Roy S."/>
            <person name="Loubradou J."/>
            <person name="Henrissat B."/>
            <person name="Grigoriev I.V."/>
            <person name="Corradi N."/>
            <person name="Roux C."/>
            <person name="Martin F.M."/>
        </authorList>
    </citation>
    <scope>NUCLEOTIDE SEQUENCE [LARGE SCALE GENOMIC DNA]</scope>
    <source>
        <strain evidence="3 4">DAOM 194757</strain>
    </source>
</reference>
<dbReference type="PROSITE" id="PS00893">
    <property type="entry name" value="NUDIX_BOX"/>
    <property type="match status" value="1"/>
</dbReference>
<evidence type="ECO:0000256" key="1">
    <source>
        <dbReference type="ARBA" id="ARBA00022801"/>
    </source>
</evidence>
<name>A0A397UJR1_9GLOM</name>
<sequence>MKTYGFSVDQLVNQVNPHIEVNKNLYDQLKQNIQSYENNLLPGGSKKNNESYDQCAKRETKEETDVEIYELDLVTIYQGFRVFSDGKVETSNNNKWFSIELRDLEKYDLMDSLKEFKSIIVEKINSKFHYIKSKDRKKKDNNKKRKLDQVSNYKMGHDFEFIIRQKLNLSDIIANEVKVNQDDSGIDIIATYKNNFVLIQYKSIEKPITIQTM</sequence>
<dbReference type="GO" id="GO:0016787">
    <property type="term" value="F:hydrolase activity"/>
    <property type="evidence" value="ECO:0007669"/>
    <property type="project" value="UniProtKB-KW"/>
</dbReference>
<evidence type="ECO:0000313" key="4">
    <source>
        <dbReference type="Proteomes" id="UP000266673"/>
    </source>
</evidence>
<proteinExistence type="predicted"/>
<organism evidence="3 4">
    <name type="scientific">Gigaspora rosea</name>
    <dbReference type="NCBI Taxonomy" id="44941"/>
    <lineage>
        <taxon>Eukaryota</taxon>
        <taxon>Fungi</taxon>
        <taxon>Fungi incertae sedis</taxon>
        <taxon>Mucoromycota</taxon>
        <taxon>Glomeromycotina</taxon>
        <taxon>Glomeromycetes</taxon>
        <taxon>Diversisporales</taxon>
        <taxon>Gigasporaceae</taxon>
        <taxon>Gigaspora</taxon>
    </lineage>
</organism>
<dbReference type="CDD" id="cd02883">
    <property type="entry name" value="NUDIX_Hydrolase"/>
    <property type="match status" value="1"/>
</dbReference>
<dbReference type="Proteomes" id="UP000266673">
    <property type="component" value="Unassembled WGS sequence"/>
</dbReference>
<evidence type="ECO:0000259" key="2">
    <source>
        <dbReference type="Pfam" id="PF00293"/>
    </source>
</evidence>
<feature type="domain" description="Nudix hydrolase" evidence="2">
    <location>
        <begin position="40"/>
        <end position="83"/>
    </location>
</feature>
<keyword evidence="4" id="KW-1185">Reference proteome</keyword>
<evidence type="ECO:0000313" key="3">
    <source>
        <dbReference type="EMBL" id="RIB10505.1"/>
    </source>
</evidence>
<accession>A0A397UJR1</accession>
<dbReference type="SUPFAM" id="SSF55811">
    <property type="entry name" value="Nudix"/>
    <property type="match status" value="1"/>
</dbReference>
<dbReference type="EMBL" id="QKWP01001242">
    <property type="protein sequence ID" value="RIB10505.1"/>
    <property type="molecule type" value="Genomic_DNA"/>
</dbReference>
<dbReference type="AlphaFoldDB" id="A0A397UJR1"/>
<protein>
    <recommendedName>
        <fullName evidence="2">Nudix hydrolase domain-containing protein</fullName>
    </recommendedName>
</protein>
<comment type="caution">
    <text evidence="3">The sequence shown here is derived from an EMBL/GenBank/DDBJ whole genome shotgun (WGS) entry which is preliminary data.</text>
</comment>
<dbReference type="Pfam" id="PF00293">
    <property type="entry name" value="NUDIX"/>
    <property type="match status" value="1"/>
</dbReference>
<gene>
    <name evidence="3" type="ORF">C2G38_2264532</name>
</gene>
<dbReference type="InterPro" id="IPR000086">
    <property type="entry name" value="NUDIX_hydrolase_dom"/>
</dbReference>
<dbReference type="Gene3D" id="3.90.79.10">
    <property type="entry name" value="Nucleoside Triphosphate Pyrophosphohydrolase"/>
    <property type="match status" value="1"/>
</dbReference>
<keyword evidence="1" id="KW-0378">Hydrolase</keyword>